<feature type="region of interest" description="Disordered" evidence="3">
    <location>
        <begin position="139"/>
        <end position="163"/>
    </location>
</feature>
<accession>A0A6B0S395</accession>
<feature type="region of interest" description="Disordered" evidence="3">
    <location>
        <begin position="218"/>
        <end position="247"/>
    </location>
</feature>
<evidence type="ECO:0000313" key="4">
    <source>
        <dbReference type="EMBL" id="MXQ96959.1"/>
    </source>
</evidence>
<evidence type="ECO:0000256" key="1">
    <source>
        <dbReference type="ARBA" id="ARBA00010807"/>
    </source>
</evidence>
<feature type="compositionally biased region" description="Pro residues" evidence="3">
    <location>
        <begin position="98"/>
        <end position="107"/>
    </location>
</feature>
<dbReference type="GO" id="GO:1900108">
    <property type="term" value="P:negative regulation of nodal signaling pathway"/>
    <property type="evidence" value="ECO:0007669"/>
    <property type="project" value="TreeGrafter"/>
</dbReference>
<gene>
    <name evidence="4" type="ORF">E5288_WYG017867</name>
</gene>
<evidence type="ECO:0008006" key="6">
    <source>
        <dbReference type="Google" id="ProtNLM"/>
    </source>
</evidence>
<dbReference type="GO" id="GO:0005737">
    <property type="term" value="C:cytoplasm"/>
    <property type="evidence" value="ECO:0007669"/>
    <property type="project" value="TreeGrafter"/>
</dbReference>
<feature type="region of interest" description="Disordered" evidence="3">
    <location>
        <begin position="315"/>
        <end position="341"/>
    </location>
</feature>
<feature type="region of interest" description="Disordered" evidence="3">
    <location>
        <begin position="606"/>
        <end position="644"/>
    </location>
</feature>
<evidence type="ECO:0000256" key="3">
    <source>
        <dbReference type="SAM" id="MobiDB-lite"/>
    </source>
</evidence>
<comment type="caution">
    <text evidence="4">The sequence shown here is derived from an EMBL/GenBank/DDBJ whole genome shotgun (WGS) entry which is preliminary data.</text>
</comment>
<feature type="region of interest" description="Disordered" evidence="3">
    <location>
        <begin position="491"/>
        <end position="558"/>
    </location>
</feature>
<sequence length="682" mass="71024">MLLTRVARSDGSPAQLHPEKQFYRIIRPPPERSEVSPPASGAGPKPEELFSTLVCCGGGGNGTFPRCRMAGRDQAHQSKELRHLLCDGQGAAVLSPEPALPPPPHSPPFTSNPQDRLRRQDVGLQTHLDQLDRQISALQLDVRRGPGETADSDSRPSSGFYELSDGGSCSLSTSCTSVCSDHVSCSLGTLLPAAPKARPGSGDCRPRSADETAVCGVPLPAWGPPASEEGPGQLFQEEPRPRPVSTGDLERILPADVGLQKAGAHPTAAPFLCHGVDPKYQCDLVSRGGREVYPYPSPLHAVALQSPLFALARETPQSEGHAPPHPPPASPAGPSSMRPGLAFEAGPAAAYIERLLRLRACGSARGPPRGEASPAPPQLGVRKVDGEGGLEKPACTPGRAVVSRAASGDGLAQPPPTPSVGTPRPSSHPEGARGPCHGHVHLEACPDAPQLACGRAPAPRCPAQPSVLAGWPGGGRWPSGRVDGRCIHPALVASGASPPGPPKTKPVTVRRGPSNKTPGPGRPQLQWGALGIPRPPPESGVAPRRPTLAAEAPGRSCSESSLYPVSFFVPLLVARREAHRASAQAFASDGSERSAECASLLLSTAAESSGDEASDHTTSRFGDAESSGSDSGGGRRLGQRARASSRLALPPVPRLCRVKASKALKRKIRRFQPAALKVMTMV</sequence>
<dbReference type="PANTHER" id="PTHR15919:SF13">
    <property type="entry name" value="DAPPER HOMOLOG 2"/>
    <property type="match status" value="1"/>
</dbReference>
<protein>
    <recommendedName>
        <fullName evidence="6">Dapper-like protein 2</fullName>
    </recommendedName>
</protein>
<keyword evidence="5" id="KW-1185">Reference proteome</keyword>
<feature type="region of interest" description="Disordered" evidence="3">
    <location>
        <begin position="363"/>
        <end position="435"/>
    </location>
</feature>
<feature type="region of interest" description="Disordered" evidence="3">
    <location>
        <begin position="92"/>
        <end position="115"/>
    </location>
</feature>
<organism evidence="4 5">
    <name type="scientific">Bos mutus</name>
    <name type="common">wild yak</name>
    <dbReference type="NCBI Taxonomy" id="72004"/>
    <lineage>
        <taxon>Eukaryota</taxon>
        <taxon>Metazoa</taxon>
        <taxon>Chordata</taxon>
        <taxon>Craniata</taxon>
        <taxon>Vertebrata</taxon>
        <taxon>Euteleostomi</taxon>
        <taxon>Mammalia</taxon>
        <taxon>Eutheria</taxon>
        <taxon>Laurasiatheria</taxon>
        <taxon>Artiodactyla</taxon>
        <taxon>Ruminantia</taxon>
        <taxon>Pecora</taxon>
        <taxon>Bovidae</taxon>
        <taxon>Bovinae</taxon>
        <taxon>Bos</taxon>
    </lineage>
</organism>
<proteinExistence type="inferred from homology"/>
<dbReference type="Pfam" id="PF15268">
    <property type="entry name" value="Dapper"/>
    <property type="match status" value="2"/>
</dbReference>
<dbReference type="EMBL" id="VBQZ03000177">
    <property type="protein sequence ID" value="MXQ96959.1"/>
    <property type="molecule type" value="Genomic_DNA"/>
</dbReference>
<evidence type="ECO:0000313" key="5">
    <source>
        <dbReference type="Proteomes" id="UP000322234"/>
    </source>
</evidence>
<comment type="similarity">
    <text evidence="1">Belongs to the dapper family.</text>
</comment>
<feature type="region of interest" description="Disordered" evidence="3">
    <location>
        <begin position="26"/>
        <end position="46"/>
    </location>
</feature>
<dbReference type="Proteomes" id="UP000322234">
    <property type="component" value="Unassembled WGS sequence"/>
</dbReference>
<dbReference type="PANTHER" id="PTHR15919">
    <property type="entry name" value="DAPPER-RELATED"/>
    <property type="match status" value="1"/>
</dbReference>
<name>A0A6B0S395_9CETA</name>
<dbReference type="AlphaFoldDB" id="A0A6B0S395"/>
<reference evidence="4" key="1">
    <citation type="submission" date="2019-10" db="EMBL/GenBank/DDBJ databases">
        <title>The sequence and de novo assembly of the wild yak genome.</title>
        <authorList>
            <person name="Liu Y."/>
        </authorList>
    </citation>
    <scope>NUCLEOTIDE SEQUENCE [LARGE SCALE GENOMIC DNA]</scope>
    <source>
        <strain evidence="4">WY2019</strain>
    </source>
</reference>
<dbReference type="InterPro" id="IPR024843">
    <property type="entry name" value="Dapper"/>
</dbReference>
<keyword evidence="2" id="KW-0175">Coiled coil</keyword>
<evidence type="ECO:0000256" key="2">
    <source>
        <dbReference type="ARBA" id="ARBA00023054"/>
    </source>
</evidence>